<dbReference type="EMBL" id="JAKZEL010000024">
    <property type="protein sequence ID" value="KAI4531351.1"/>
    <property type="molecule type" value="Genomic_DNA"/>
</dbReference>
<dbReference type="Proteomes" id="UP001214576">
    <property type="component" value="Unassembled WGS sequence"/>
</dbReference>
<evidence type="ECO:0000313" key="1">
    <source>
        <dbReference type="EMBL" id="KAI4531351.1"/>
    </source>
</evidence>
<reference evidence="1" key="1">
    <citation type="submission" date="2022-03" db="EMBL/GenBank/DDBJ databases">
        <title>Genomic analyses of argali, domestic sheep and their hybrids provide insights into chromosomal evolution, heterosis and genetic basis of agronomic traits.</title>
        <authorList>
            <person name="Li M."/>
        </authorList>
    </citation>
    <scope>NUCLEOTIDE SEQUENCE</scope>
    <source>
        <strain evidence="1">CAU-MHL-2022a</strain>
        <tissue evidence="1">Skin</tissue>
    </source>
</reference>
<dbReference type="PANTHER" id="PTHR46880">
    <property type="entry name" value="RAS-ASSOCIATING DOMAIN-CONTAINING PROTEIN"/>
    <property type="match status" value="1"/>
</dbReference>
<comment type="caution">
    <text evidence="1">The sequence shown here is derived from an EMBL/GenBank/DDBJ whole genome shotgun (WGS) entry which is preliminary data.</text>
</comment>
<keyword evidence="2" id="KW-1185">Reference proteome</keyword>
<protein>
    <submittedName>
        <fullName evidence="1">Uncharacterized protein</fullName>
    </submittedName>
</protein>
<dbReference type="GO" id="GO:0061665">
    <property type="term" value="F:SUMO ligase activity"/>
    <property type="evidence" value="ECO:0007669"/>
    <property type="project" value="TreeGrafter"/>
</dbReference>
<sequence length="166" mass="19145">MLNNQSLKKSHHLHQRKKMDNLVLPDCWNEKQVVVFTEQYKWLEIKEGKLGCKDYSTVQHLGLKAEDHVHMSKEWIAYLVTPNGSYTTTRQASLQKKIKEHDVSKAHGKIQDLLKESINDSVSNLVHKCNKNIDATVKVFKTVYSLVKYNRPLSDIAEAVELQEMG</sequence>
<dbReference type="PANTHER" id="PTHR46880:SF8">
    <property type="entry name" value="E3 SUMO-PROTEIN LIGASE KIAA1586"/>
    <property type="match status" value="1"/>
</dbReference>
<dbReference type="GO" id="GO:0016925">
    <property type="term" value="P:protein sumoylation"/>
    <property type="evidence" value="ECO:0007669"/>
    <property type="project" value="TreeGrafter"/>
</dbReference>
<proteinExistence type="predicted"/>
<accession>A0AAD4TQI7</accession>
<organism evidence="1 2">
    <name type="scientific">Ovis ammon polii</name>
    <dbReference type="NCBI Taxonomy" id="230172"/>
    <lineage>
        <taxon>Eukaryota</taxon>
        <taxon>Metazoa</taxon>
        <taxon>Chordata</taxon>
        <taxon>Craniata</taxon>
        <taxon>Vertebrata</taxon>
        <taxon>Euteleostomi</taxon>
        <taxon>Mammalia</taxon>
        <taxon>Eutheria</taxon>
        <taxon>Laurasiatheria</taxon>
        <taxon>Artiodactyla</taxon>
        <taxon>Ruminantia</taxon>
        <taxon>Pecora</taxon>
        <taxon>Bovidae</taxon>
        <taxon>Caprinae</taxon>
        <taxon>Ovis</taxon>
    </lineage>
</organism>
<gene>
    <name evidence="1" type="ORF">MG293_019209</name>
</gene>
<name>A0AAD4TQI7_OVIAM</name>
<dbReference type="AlphaFoldDB" id="A0AAD4TQI7"/>
<evidence type="ECO:0000313" key="2">
    <source>
        <dbReference type="Proteomes" id="UP001214576"/>
    </source>
</evidence>